<proteinExistence type="predicted"/>
<keyword evidence="9" id="KW-1185">Reference proteome</keyword>
<keyword evidence="6" id="KW-0016">Alginate biosynthesis</keyword>
<organism evidence="8 9">
    <name type="scientific">Streptosporangium saharense</name>
    <dbReference type="NCBI Taxonomy" id="1706840"/>
    <lineage>
        <taxon>Bacteria</taxon>
        <taxon>Bacillati</taxon>
        <taxon>Actinomycetota</taxon>
        <taxon>Actinomycetes</taxon>
        <taxon>Streptosporangiales</taxon>
        <taxon>Streptosporangiaceae</taxon>
        <taxon>Streptosporangium</taxon>
    </lineage>
</organism>
<name>A0A7W7QRJ5_9ACTN</name>
<evidence type="ECO:0000259" key="7">
    <source>
        <dbReference type="Pfam" id="PF16822"/>
    </source>
</evidence>
<dbReference type="GO" id="GO:0042121">
    <property type="term" value="P:alginic acid biosynthetic process"/>
    <property type="evidence" value="ECO:0007669"/>
    <property type="project" value="UniProtKB-UniPathway"/>
</dbReference>
<comment type="caution">
    <text evidence="8">The sequence shown here is derived from an EMBL/GenBank/DDBJ whole genome shotgun (WGS) entry which is preliminary data.</text>
</comment>
<dbReference type="GO" id="GO:0042597">
    <property type="term" value="C:periplasmic space"/>
    <property type="evidence" value="ECO:0007669"/>
    <property type="project" value="UniProtKB-SubCell"/>
</dbReference>
<feature type="domain" description="AlgX/AlgJ SGNH hydrolase-like" evidence="7">
    <location>
        <begin position="113"/>
        <end position="330"/>
    </location>
</feature>
<evidence type="ECO:0000313" key="9">
    <source>
        <dbReference type="Proteomes" id="UP000552644"/>
    </source>
</evidence>
<dbReference type="RefSeq" id="WP_184719380.1">
    <property type="nucleotide sequence ID" value="NZ_JACHJP010000006.1"/>
</dbReference>
<dbReference type="Proteomes" id="UP000552644">
    <property type="component" value="Unassembled WGS sequence"/>
</dbReference>
<accession>A0A7W7QRJ5</accession>
<keyword evidence="4" id="KW-0732">Signal</keyword>
<evidence type="ECO:0000256" key="2">
    <source>
        <dbReference type="ARBA" id="ARBA00005182"/>
    </source>
</evidence>
<keyword evidence="3" id="KW-0808">Transferase</keyword>
<dbReference type="Pfam" id="PF16822">
    <property type="entry name" value="ALGX"/>
    <property type="match status" value="1"/>
</dbReference>
<protein>
    <recommendedName>
        <fullName evidence="7">AlgX/AlgJ SGNH hydrolase-like domain-containing protein</fullName>
    </recommendedName>
</protein>
<dbReference type="EMBL" id="JACHJP010000006">
    <property type="protein sequence ID" value="MBB4918274.1"/>
    <property type="molecule type" value="Genomic_DNA"/>
</dbReference>
<reference evidence="8 9" key="1">
    <citation type="submission" date="2020-08" db="EMBL/GenBank/DDBJ databases">
        <title>Genomic Encyclopedia of Type Strains, Phase III (KMG-III): the genomes of soil and plant-associated and newly described type strains.</title>
        <authorList>
            <person name="Whitman W."/>
        </authorList>
    </citation>
    <scope>NUCLEOTIDE SEQUENCE [LARGE SCALE GENOMIC DNA]</scope>
    <source>
        <strain evidence="8 9">CECT 8840</strain>
    </source>
</reference>
<comment type="pathway">
    <text evidence="2">Glycan biosynthesis; alginate biosynthesis.</text>
</comment>
<evidence type="ECO:0000256" key="5">
    <source>
        <dbReference type="ARBA" id="ARBA00022764"/>
    </source>
</evidence>
<dbReference type="InterPro" id="IPR031811">
    <property type="entry name" value="ALGX/ALGJ_SGNH-like"/>
</dbReference>
<gene>
    <name evidence="8" type="ORF">FHS44_005401</name>
</gene>
<sequence length="398" mass="44753">MTAVRTEATSSERRGRPLARRRLPRLLVAGLFFFGPALAFALGERAVEIENRKLPEFPSLSKGWDFIPETESWAVAHLPLRQHAVRGNVTLSEGVFGQPPSYNTGRKPTYPHVVEGRDGWLYFGDDVIEACGPRWSVAETLERTRRLAETVRRSGRRFVLTVAPDKTTAHPDELPGRFLGQRCLERRKQEFWTALQRADLPGYVDLRGPLERLRRETGAPTYWRTDSHWNERSCGLYGATLARALDPKLERGTRLVRIGQAPRVGDLGPMLGTPREETIDRWSLVRQGVRRTGQDDTQLPTSFTTANASTGAPLYKPRTLLVGDSFTRNSLPWVTPYFADLTYLRSDASAKAGPEYVAEKVAGSETVVFEMVERYFVGGHGEMLEEETLAAIERALRS</sequence>
<evidence type="ECO:0000313" key="8">
    <source>
        <dbReference type="EMBL" id="MBB4918274.1"/>
    </source>
</evidence>
<evidence type="ECO:0000256" key="1">
    <source>
        <dbReference type="ARBA" id="ARBA00004418"/>
    </source>
</evidence>
<evidence type="ECO:0000256" key="4">
    <source>
        <dbReference type="ARBA" id="ARBA00022729"/>
    </source>
</evidence>
<evidence type="ECO:0000256" key="3">
    <source>
        <dbReference type="ARBA" id="ARBA00022679"/>
    </source>
</evidence>
<dbReference type="AlphaFoldDB" id="A0A7W7QRJ5"/>
<evidence type="ECO:0000256" key="6">
    <source>
        <dbReference type="ARBA" id="ARBA00022841"/>
    </source>
</evidence>
<comment type="subcellular location">
    <subcellularLocation>
        <location evidence="1">Periplasm</location>
    </subcellularLocation>
</comment>
<dbReference type="GO" id="GO:0016740">
    <property type="term" value="F:transferase activity"/>
    <property type="evidence" value="ECO:0007669"/>
    <property type="project" value="UniProtKB-KW"/>
</dbReference>
<dbReference type="UniPathway" id="UPA00286"/>
<keyword evidence="5" id="KW-0574">Periplasm</keyword>